<feature type="compositionally biased region" description="Basic residues" evidence="1">
    <location>
        <begin position="136"/>
        <end position="151"/>
    </location>
</feature>
<comment type="caution">
    <text evidence="4">The sequence shown here is derived from an EMBL/GenBank/DDBJ whole genome shotgun (WGS) entry which is preliminary data.</text>
</comment>
<reference evidence="4" key="2">
    <citation type="submission" date="2021-04" db="EMBL/GenBank/DDBJ databases">
        <authorList>
            <person name="Gilroy R."/>
        </authorList>
    </citation>
    <scope>NUCLEOTIDE SEQUENCE</scope>
    <source>
        <strain evidence="4">CHK188-5543</strain>
    </source>
</reference>
<evidence type="ECO:0000256" key="2">
    <source>
        <dbReference type="SAM" id="Phobius"/>
    </source>
</evidence>
<feature type="domain" description="Zinc-ribbon" evidence="3">
    <location>
        <begin position="2"/>
        <end position="21"/>
    </location>
</feature>
<dbReference type="Pfam" id="PF13240">
    <property type="entry name" value="Zn_Ribbon_1"/>
    <property type="match status" value="1"/>
</dbReference>
<keyword evidence="2" id="KW-1133">Transmembrane helix</keyword>
<dbReference type="AlphaFoldDB" id="A0A9D1WSU3"/>
<keyword evidence="2" id="KW-0812">Transmembrane</keyword>
<organism evidence="4 5">
    <name type="scientific">Candidatus Anaerotruncus excrementipullorum</name>
    <dbReference type="NCBI Taxonomy" id="2838465"/>
    <lineage>
        <taxon>Bacteria</taxon>
        <taxon>Bacillati</taxon>
        <taxon>Bacillota</taxon>
        <taxon>Clostridia</taxon>
        <taxon>Eubacteriales</taxon>
        <taxon>Oscillospiraceae</taxon>
        <taxon>Anaerotruncus</taxon>
    </lineage>
</organism>
<protein>
    <submittedName>
        <fullName evidence="4">Zinc ribbon domain-containing protein</fullName>
    </submittedName>
</protein>
<dbReference type="InterPro" id="IPR026870">
    <property type="entry name" value="Zinc_ribbon_dom"/>
</dbReference>
<evidence type="ECO:0000259" key="3">
    <source>
        <dbReference type="Pfam" id="PF13240"/>
    </source>
</evidence>
<sequence>MFCAKCGREIRDDSVYCSYCGVRIPDAEEEPQRLDSSDTSLQEQAPCIQPGAPKKKCLDCGRELPSSSVNDICALCTIRRRNRELDEERARRDREEDLREARRDRYDISDEYDFSVFSQDQAHYYRGEEPQGSGKPARRFRLPQRPKRQFPRHPSGEAPKKRGIGCVVWVVLAMVVLSTVLPALIGVGVSVWNSMISASVSPASPEPEFPMELEAPVDEGVASLAEESEPVLPEEWEESPAGEDWSWGPLPEADWANAPSLPGEAATQQELLTYFLFPELDYRLTEAIELFYEASQPGNYEMMEITVSAQEAQITLEGLLSHDEVGWLPFRAQFYSYPSGIYNCYLDINGEIYYDDNYLLNLDGTVTAEGAQFYGISEGESLLGELAIRWEDLPA</sequence>
<feature type="region of interest" description="Disordered" evidence="1">
    <location>
        <begin position="123"/>
        <end position="159"/>
    </location>
</feature>
<dbReference type="Proteomes" id="UP000886800">
    <property type="component" value="Unassembled WGS sequence"/>
</dbReference>
<reference evidence="4" key="1">
    <citation type="journal article" date="2021" name="PeerJ">
        <title>Extensive microbial diversity within the chicken gut microbiome revealed by metagenomics and culture.</title>
        <authorList>
            <person name="Gilroy R."/>
            <person name="Ravi A."/>
            <person name="Getino M."/>
            <person name="Pursley I."/>
            <person name="Horton D.L."/>
            <person name="Alikhan N.F."/>
            <person name="Baker D."/>
            <person name="Gharbi K."/>
            <person name="Hall N."/>
            <person name="Watson M."/>
            <person name="Adriaenssens E.M."/>
            <person name="Foster-Nyarko E."/>
            <person name="Jarju S."/>
            <person name="Secka A."/>
            <person name="Antonio M."/>
            <person name="Oren A."/>
            <person name="Chaudhuri R.R."/>
            <person name="La Ragione R."/>
            <person name="Hildebrand F."/>
            <person name="Pallen M.J."/>
        </authorList>
    </citation>
    <scope>NUCLEOTIDE SEQUENCE</scope>
    <source>
        <strain evidence="4">CHK188-5543</strain>
    </source>
</reference>
<feature type="transmembrane region" description="Helical" evidence="2">
    <location>
        <begin position="167"/>
        <end position="192"/>
    </location>
</feature>
<evidence type="ECO:0000256" key="1">
    <source>
        <dbReference type="SAM" id="MobiDB-lite"/>
    </source>
</evidence>
<dbReference type="EMBL" id="DXES01000197">
    <property type="protein sequence ID" value="HIX66468.1"/>
    <property type="molecule type" value="Genomic_DNA"/>
</dbReference>
<gene>
    <name evidence="4" type="ORF">H9736_09490</name>
</gene>
<proteinExistence type="predicted"/>
<accession>A0A9D1WSU3</accession>
<keyword evidence="2" id="KW-0472">Membrane</keyword>
<evidence type="ECO:0000313" key="5">
    <source>
        <dbReference type="Proteomes" id="UP000886800"/>
    </source>
</evidence>
<name>A0A9D1WSU3_9FIRM</name>
<evidence type="ECO:0000313" key="4">
    <source>
        <dbReference type="EMBL" id="HIX66468.1"/>
    </source>
</evidence>